<dbReference type="Gene3D" id="3.30.1330.30">
    <property type="match status" value="1"/>
</dbReference>
<dbReference type="AlphaFoldDB" id="A0A7W7MCM9"/>
<dbReference type="GO" id="GO:0003723">
    <property type="term" value="F:RNA binding"/>
    <property type="evidence" value="ECO:0007669"/>
    <property type="project" value="InterPro"/>
</dbReference>
<evidence type="ECO:0000313" key="4">
    <source>
        <dbReference type="EMBL" id="MBB4744990.1"/>
    </source>
</evidence>
<comment type="caution">
    <text evidence="4">The sequence shown here is derived from an EMBL/GenBank/DDBJ whole genome shotgun (WGS) entry which is preliminary data.</text>
</comment>
<dbReference type="Proteomes" id="UP000546162">
    <property type="component" value="Unassembled WGS sequence"/>
</dbReference>
<name>A0A7W7MCM9_9ACTN</name>
<sequence length="244" mass="25783">MTLAAFAQARADRDLAVLEGFHALKHALRFGATVRQVAAVDPEHLERLAADLAPDLLGRFRELARPVARDAFRQLSKNPVRTEVIAIAERPPVDVDAVLRAGSAAPVVFLEDPRNLGNVGAVIRVAAAAGAAAVLTDGVSDPWDPAAIRGAAGLHYALPVARTDVAALTGRPIVALDPDGVEISPAAIPDRAVLAFGTERDGLSPDLLARADVRVRIPMRPDVSSLNLATSVAITLYSRRWMAP</sequence>
<dbReference type="Gene3D" id="3.40.1280.10">
    <property type="match status" value="1"/>
</dbReference>
<dbReference type="InterPro" id="IPR001537">
    <property type="entry name" value="SpoU_MeTrfase"/>
</dbReference>
<dbReference type="GO" id="GO:0008173">
    <property type="term" value="F:RNA methyltransferase activity"/>
    <property type="evidence" value="ECO:0007669"/>
    <property type="project" value="InterPro"/>
</dbReference>
<dbReference type="InterPro" id="IPR051259">
    <property type="entry name" value="rRNA_Methyltransferase"/>
</dbReference>
<feature type="domain" description="tRNA/rRNA methyltransferase SpoU type" evidence="3">
    <location>
        <begin position="107"/>
        <end position="237"/>
    </location>
</feature>
<keyword evidence="5" id="KW-1185">Reference proteome</keyword>
<evidence type="ECO:0000256" key="2">
    <source>
        <dbReference type="ARBA" id="ARBA00022679"/>
    </source>
</evidence>
<accession>A0A7W7MCM9</accession>
<dbReference type="PANTHER" id="PTHR43191">
    <property type="entry name" value="RRNA METHYLTRANSFERASE 3"/>
    <property type="match status" value="1"/>
</dbReference>
<gene>
    <name evidence="4" type="ORF">BJY16_008449</name>
</gene>
<dbReference type="GO" id="GO:0032259">
    <property type="term" value="P:methylation"/>
    <property type="evidence" value="ECO:0007669"/>
    <property type="project" value="UniProtKB-KW"/>
</dbReference>
<dbReference type="GO" id="GO:0006396">
    <property type="term" value="P:RNA processing"/>
    <property type="evidence" value="ECO:0007669"/>
    <property type="project" value="InterPro"/>
</dbReference>
<protein>
    <submittedName>
        <fullName evidence="4">TrmH family RNA methyltransferase</fullName>
    </submittedName>
</protein>
<evidence type="ECO:0000313" key="5">
    <source>
        <dbReference type="Proteomes" id="UP000546162"/>
    </source>
</evidence>
<dbReference type="RefSeq" id="WP_185045219.1">
    <property type="nucleotide sequence ID" value="NZ_BAABFG010000005.1"/>
</dbReference>
<dbReference type="InterPro" id="IPR029026">
    <property type="entry name" value="tRNA_m1G_MTases_N"/>
</dbReference>
<keyword evidence="2 4" id="KW-0808">Transferase</keyword>
<dbReference type="SUPFAM" id="SSF75217">
    <property type="entry name" value="alpha/beta knot"/>
    <property type="match status" value="1"/>
</dbReference>
<dbReference type="InterPro" id="IPR029064">
    <property type="entry name" value="Ribosomal_eL30-like_sf"/>
</dbReference>
<dbReference type="PANTHER" id="PTHR43191:SF2">
    <property type="entry name" value="RRNA METHYLTRANSFERASE 3, MITOCHONDRIAL"/>
    <property type="match status" value="1"/>
</dbReference>
<proteinExistence type="predicted"/>
<keyword evidence="1 4" id="KW-0489">Methyltransferase</keyword>
<reference evidence="4 5" key="1">
    <citation type="submission" date="2020-08" db="EMBL/GenBank/DDBJ databases">
        <title>Sequencing the genomes of 1000 actinobacteria strains.</title>
        <authorList>
            <person name="Klenk H.-P."/>
        </authorList>
    </citation>
    <scope>NUCLEOTIDE SEQUENCE [LARGE SCALE GENOMIC DNA]</scope>
    <source>
        <strain evidence="4 5">DSM 45809</strain>
    </source>
</reference>
<organism evidence="4 5">
    <name type="scientific">Actinoplanes octamycinicus</name>
    <dbReference type="NCBI Taxonomy" id="135948"/>
    <lineage>
        <taxon>Bacteria</taxon>
        <taxon>Bacillati</taxon>
        <taxon>Actinomycetota</taxon>
        <taxon>Actinomycetes</taxon>
        <taxon>Micromonosporales</taxon>
        <taxon>Micromonosporaceae</taxon>
        <taxon>Actinoplanes</taxon>
    </lineage>
</organism>
<dbReference type="Pfam" id="PF00588">
    <property type="entry name" value="SpoU_methylase"/>
    <property type="match status" value="1"/>
</dbReference>
<dbReference type="EMBL" id="JACHNB010000001">
    <property type="protein sequence ID" value="MBB4744990.1"/>
    <property type="molecule type" value="Genomic_DNA"/>
</dbReference>
<evidence type="ECO:0000256" key="1">
    <source>
        <dbReference type="ARBA" id="ARBA00022603"/>
    </source>
</evidence>
<evidence type="ECO:0000259" key="3">
    <source>
        <dbReference type="Pfam" id="PF00588"/>
    </source>
</evidence>
<dbReference type="InterPro" id="IPR029028">
    <property type="entry name" value="Alpha/beta_knot_MTases"/>
</dbReference>